<dbReference type="InterPro" id="IPR016767">
    <property type="entry name" value="UCP019853"/>
</dbReference>
<protein>
    <submittedName>
        <fullName evidence="1">Uncharacterized protein</fullName>
    </submittedName>
</protein>
<reference evidence="1 2" key="1">
    <citation type="submission" date="2023-02" db="EMBL/GenBank/DDBJ databases">
        <title>Pathogen: clinical or host-associated sample.</title>
        <authorList>
            <person name="Hergert J."/>
            <person name="Casey R."/>
            <person name="Wagner J."/>
            <person name="Young E.L."/>
            <person name="Oakeson K.F."/>
        </authorList>
    </citation>
    <scope>NUCLEOTIDE SEQUENCE [LARGE SCALE GENOMIC DNA]</scope>
    <source>
        <strain evidence="1 2">2022CK-00829</strain>
    </source>
</reference>
<evidence type="ECO:0000313" key="2">
    <source>
        <dbReference type="Proteomes" id="UP001221519"/>
    </source>
</evidence>
<gene>
    <name evidence="1" type="ORF">PUW25_03880</name>
</gene>
<dbReference type="RefSeq" id="WP_047912891.1">
    <property type="nucleotide sequence ID" value="NZ_CP118106.1"/>
</dbReference>
<dbReference type="PIRSF" id="PIRSF019853">
    <property type="entry name" value="UCP019853"/>
    <property type="match status" value="1"/>
</dbReference>
<name>A0ABY7XE73_9BACL</name>
<organism evidence="1 2">
    <name type="scientific">Paenibacillus urinalis</name>
    <dbReference type="NCBI Taxonomy" id="521520"/>
    <lineage>
        <taxon>Bacteria</taxon>
        <taxon>Bacillati</taxon>
        <taxon>Bacillota</taxon>
        <taxon>Bacilli</taxon>
        <taxon>Bacillales</taxon>
        <taxon>Paenibacillaceae</taxon>
        <taxon>Paenibacillus</taxon>
    </lineage>
</organism>
<keyword evidence="2" id="KW-1185">Reference proteome</keyword>
<evidence type="ECO:0000313" key="1">
    <source>
        <dbReference type="EMBL" id="WDI03134.1"/>
    </source>
</evidence>
<proteinExistence type="predicted"/>
<dbReference type="EMBL" id="CP118108">
    <property type="protein sequence ID" value="WDI03134.1"/>
    <property type="molecule type" value="Genomic_DNA"/>
</dbReference>
<dbReference type="Proteomes" id="UP001221519">
    <property type="component" value="Chromosome"/>
</dbReference>
<accession>A0ABY7XE73</accession>
<sequence length="126" mass="14343">MRYLALVKGLDPHIEEEVTLDIQGIEFTGFAFICPYEVEGGKKYPVSIGFTILDGLEIRELCDSKKELERIGTSYNYYIRGVLNEDSIDAGIVISDDDEYFANYPDLIGKAVEFQVDRINVEFLMD</sequence>